<dbReference type="Proteomes" id="UP000664654">
    <property type="component" value="Unassembled WGS sequence"/>
</dbReference>
<keyword evidence="1" id="KW-0472">Membrane</keyword>
<dbReference type="EMBL" id="JAFKCV010000013">
    <property type="protein sequence ID" value="MBN7827101.1"/>
    <property type="molecule type" value="Genomic_DNA"/>
</dbReference>
<organism evidence="2 3">
    <name type="scientific">Bowmanella dokdonensis</name>
    <dbReference type="NCBI Taxonomy" id="751969"/>
    <lineage>
        <taxon>Bacteria</taxon>
        <taxon>Pseudomonadati</taxon>
        <taxon>Pseudomonadota</taxon>
        <taxon>Gammaproteobacteria</taxon>
        <taxon>Alteromonadales</taxon>
        <taxon>Alteromonadaceae</taxon>
        <taxon>Bowmanella</taxon>
    </lineage>
</organism>
<evidence type="ECO:0000313" key="3">
    <source>
        <dbReference type="Proteomes" id="UP000664654"/>
    </source>
</evidence>
<feature type="transmembrane region" description="Helical" evidence="1">
    <location>
        <begin position="12"/>
        <end position="37"/>
    </location>
</feature>
<name>A0A939IT47_9ALTE</name>
<keyword evidence="3" id="KW-1185">Reference proteome</keyword>
<proteinExistence type="predicted"/>
<gene>
    <name evidence="2" type="ORF">J0A66_17855</name>
</gene>
<protein>
    <submittedName>
        <fullName evidence="2">Prepilin cleavage protein</fullName>
    </submittedName>
</protein>
<evidence type="ECO:0000256" key="1">
    <source>
        <dbReference type="SAM" id="Phobius"/>
    </source>
</evidence>
<sequence length="208" mass="22730">MLSRQKHQGLGLVELMIAATLGLVSLMLLASVMGYGIGTNSNLLMQSRLNEELKAVSLLIGRELRRAGYNANSILMVADPVANPSPFRNSLQVSAYAGEAADSCILFSYDQDADGVLDVLAGNENFGFRLRDEAIEMRQGSLTCTEVGWQDLTDTGMVEVSQLQFVLNQVVSNNVTRSDVTFTITGHLTDNPNISRTYQETISVRSYD</sequence>
<comment type="caution">
    <text evidence="2">The sequence shown here is derived from an EMBL/GenBank/DDBJ whole genome shotgun (WGS) entry which is preliminary data.</text>
</comment>
<reference evidence="2" key="1">
    <citation type="submission" date="2021-03" db="EMBL/GenBank/DDBJ databases">
        <title>novel species isolated from a fishpond in China.</title>
        <authorList>
            <person name="Lu H."/>
            <person name="Cai Z."/>
        </authorList>
    </citation>
    <scope>NUCLEOTIDE SEQUENCE</scope>
    <source>
        <strain evidence="2">JCM 30855</strain>
    </source>
</reference>
<keyword evidence="1" id="KW-1133">Transmembrane helix</keyword>
<evidence type="ECO:0000313" key="2">
    <source>
        <dbReference type="EMBL" id="MBN7827101.1"/>
    </source>
</evidence>
<dbReference type="InterPro" id="IPR016419">
    <property type="entry name" value="Prepilin_Pept-dep_B_prd"/>
</dbReference>
<accession>A0A939IT47</accession>
<dbReference type="PIRSF" id="PIRSF004525">
    <property type="entry name" value="Pilin_peptidase-dep_B_prd"/>
    <property type="match status" value="1"/>
</dbReference>
<dbReference type="RefSeq" id="WP_206575209.1">
    <property type="nucleotide sequence ID" value="NZ_JAFKCV010000013.1"/>
</dbReference>
<dbReference type="AlphaFoldDB" id="A0A939IT47"/>
<keyword evidence="1" id="KW-0812">Transmembrane</keyword>